<dbReference type="Proteomes" id="UP000373269">
    <property type="component" value="Chromosome"/>
</dbReference>
<name>A0ABX6DBD0_9BACI</name>
<dbReference type="PANTHER" id="PTHR30419">
    <property type="entry name" value="HTH-TYPE TRANSCRIPTIONAL REGULATOR YBHD"/>
    <property type="match status" value="1"/>
</dbReference>
<dbReference type="Pfam" id="PF00126">
    <property type="entry name" value="HTH_1"/>
    <property type="match status" value="1"/>
</dbReference>
<evidence type="ECO:0000256" key="3">
    <source>
        <dbReference type="ARBA" id="ARBA00023125"/>
    </source>
</evidence>
<dbReference type="SUPFAM" id="SSF46785">
    <property type="entry name" value="Winged helix' DNA-binding domain"/>
    <property type="match status" value="1"/>
</dbReference>
<protein>
    <submittedName>
        <fullName evidence="7">LysR family transcriptional regulator</fullName>
    </submittedName>
</protein>
<dbReference type="RefSeq" id="WP_369592860.1">
    <property type="nucleotide sequence ID" value="NZ_CP045835.1"/>
</dbReference>
<dbReference type="PRINTS" id="PR00039">
    <property type="entry name" value="HTHLYSR"/>
</dbReference>
<dbReference type="InterPro" id="IPR036390">
    <property type="entry name" value="WH_DNA-bd_sf"/>
</dbReference>
<evidence type="ECO:0000313" key="8">
    <source>
        <dbReference type="Proteomes" id="UP000373269"/>
    </source>
</evidence>
<dbReference type="InterPro" id="IPR036388">
    <property type="entry name" value="WH-like_DNA-bd_sf"/>
</dbReference>
<evidence type="ECO:0000256" key="2">
    <source>
        <dbReference type="ARBA" id="ARBA00023015"/>
    </source>
</evidence>
<proteinExistence type="inferred from homology"/>
<comment type="similarity">
    <text evidence="1">Belongs to the LysR transcriptional regulatory family.</text>
</comment>
<feature type="domain" description="HTH lysR-type" evidence="6">
    <location>
        <begin position="1"/>
        <end position="58"/>
    </location>
</feature>
<feature type="coiled-coil region" evidence="5">
    <location>
        <begin position="65"/>
        <end position="92"/>
    </location>
</feature>
<dbReference type="PROSITE" id="PS50931">
    <property type="entry name" value="HTH_LYSR"/>
    <property type="match status" value="1"/>
</dbReference>
<evidence type="ECO:0000313" key="7">
    <source>
        <dbReference type="EMBL" id="QGG51796.1"/>
    </source>
</evidence>
<keyword evidence="3" id="KW-0238">DNA-binding</keyword>
<dbReference type="SUPFAM" id="SSF53850">
    <property type="entry name" value="Periplasmic binding protein-like II"/>
    <property type="match status" value="1"/>
</dbReference>
<dbReference type="Pfam" id="PF03466">
    <property type="entry name" value="LysR_substrate"/>
    <property type="match status" value="1"/>
</dbReference>
<dbReference type="Gene3D" id="1.10.10.10">
    <property type="entry name" value="Winged helix-like DNA-binding domain superfamily/Winged helix DNA-binding domain"/>
    <property type="match status" value="1"/>
</dbReference>
<evidence type="ECO:0000259" key="6">
    <source>
        <dbReference type="PROSITE" id="PS50931"/>
    </source>
</evidence>
<keyword evidence="8" id="KW-1185">Reference proteome</keyword>
<keyword evidence="4" id="KW-0804">Transcription</keyword>
<evidence type="ECO:0000256" key="1">
    <source>
        <dbReference type="ARBA" id="ARBA00009437"/>
    </source>
</evidence>
<organism evidence="7 8">
    <name type="scientific">Lysinibacillus pakistanensis</name>
    <dbReference type="NCBI Taxonomy" id="759811"/>
    <lineage>
        <taxon>Bacteria</taxon>
        <taxon>Bacillati</taxon>
        <taxon>Bacillota</taxon>
        <taxon>Bacilli</taxon>
        <taxon>Bacillales</taxon>
        <taxon>Bacillaceae</taxon>
        <taxon>Lysinibacillus</taxon>
    </lineage>
</organism>
<gene>
    <name evidence="7" type="ORF">GDS87_12970</name>
</gene>
<dbReference type="EMBL" id="CP045835">
    <property type="protein sequence ID" value="QGG51796.1"/>
    <property type="molecule type" value="Genomic_DNA"/>
</dbReference>
<evidence type="ECO:0000256" key="5">
    <source>
        <dbReference type="SAM" id="Coils"/>
    </source>
</evidence>
<reference evidence="7 8" key="1">
    <citation type="submission" date="2019-11" db="EMBL/GenBank/DDBJ databases">
        <title>Whole Genome Sequencing and Comparative Genomic Analyses of Lysinibacillus pakistanensis LZH-9, a Halotolerant Strain with Excellent COD Removal Capability.</title>
        <authorList>
            <person name="Zhou H."/>
        </authorList>
    </citation>
    <scope>NUCLEOTIDE SEQUENCE [LARGE SCALE GENOMIC DNA]</scope>
    <source>
        <strain evidence="7 8">LZH-9</strain>
    </source>
</reference>
<sequence>MQFTQIEYFLMVARLEHMSKAALELEISQSSLSKTIARLEDDIGVPLFDRKGKSIHLNEYGRIFYKKAKKALDDLQEAKTEIQELANIQEDSIAINVMNSKLLPKLFFDFYKKRPNVKIRQYVLPDKLAQQKLIFGDIDLMIVINPIVDQRIEWVPLFTEEIFLVVPKNHPLATKESVSLIEAKDEMFIVSETGQNFRATENHLFEKAGFTPKIAFEGEDLSIILQLVNEGKGISFIFQHSFLDTYLDNVKILKISNPVCFQTVGIAWNKNRKSSFVVNSFRDFAISFLKDSANKDFSN</sequence>
<dbReference type="InterPro" id="IPR005119">
    <property type="entry name" value="LysR_subst-bd"/>
</dbReference>
<evidence type="ECO:0000256" key="4">
    <source>
        <dbReference type="ARBA" id="ARBA00023163"/>
    </source>
</evidence>
<accession>A0ABX6DBD0</accession>
<dbReference type="Gene3D" id="3.40.190.290">
    <property type="match status" value="1"/>
</dbReference>
<keyword evidence="5" id="KW-0175">Coiled coil</keyword>
<dbReference type="InterPro" id="IPR050950">
    <property type="entry name" value="HTH-type_LysR_regulators"/>
</dbReference>
<keyword evidence="2" id="KW-0805">Transcription regulation</keyword>
<dbReference type="PANTHER" id="PTHR30419:SF28">
    <property type="entry name" value="HTH-TYPE TRANSCRIPTIONAL REGULATOR BSDA"/>
    <property type="match status" value="1"/>
</dbReference>
<dbReference type="InterPro" id="IPR000847">
    <property type="entry name" value="LysR_HTH_N"/>
</dbReference>